<feature type="compositionally biased region" description="Low complexity" evidence="11">
    <location>
        <begin position="710"/>
        <end position="719"/>
    </location>
</feature>
<feature type="region of interest" description="Disordered" evidence="11">
    <location>
        <begin position="256"/>
        <end position="276"/>
    </location>
</feature>
<evidence type="ECO:0000256" key="3">
    <source>
        <dbReference type="ARBA" id="ARBA00009471"/>
    </source>
</evidence>
<dbReference type="Pfam" id="PF05786">
    <property type="entry name" value="Cnd2"/>
    <property type="match status" value="1"/>
</dbReference>
<feature type="region of interest" description="Disordered" evidence="11">
    <location>
        <begin position="356"/>
        <end position="384"/>
    </location>
</feature>
<feature type="region of interest" description="Disordered" evidence="11">
    <location>
        <begin position="813"/>
        <end position="834"/>
    </location>
</feature>
<feature type="compositionally biased region" description="Acidic residues" evidence="11">
    <location>
        <begin position="813"/>
        <end position="824"/>
    </location>
</feature>
<dbReference type="PANTHER" id="PTHR13108:SF9">
    <property type="entry name" value="CONDENSIN COMPLEX SUBUNIT 2"/>
    <property type="match status" value="1"/>
</dbReference>
<keyword evidence="13" id="KW-1185">Reference proteome</keyword>
<dbReference type="GO" id="GO:0007076">
    <property type="term" value="P:mitotic chromosome condensation"/>
    <property type="evidence" value="ECO:0007669"/>
    <property type="project" value="InterPro"/>
</dbReference>
<keyword evidence="7" id="KW-0132">Cell division</keyword>
<proteinExistence type="inferred from homology"/>
<evidence type="ECO:0000256" key="9">
    <source>
        <dbReference type="ARBA" id="ARBA00023067"/>
    </source>
</evidence>
<keyword evidence="5" id="KW-0158">Chromosome</keyword>
<evidence type="ECO:0000256" key="1">
    <source>
        <dbReference type="ARBA" id="ARBA00004286"/>
    </source>
</evidence>
<dbReference type="InterPro" id="IPR022816">
    <property type="entry name" value="Condensin_barren_su2"/>
</dbReference>
<feature type="compositionally biased region" description="Polar residues" evidence="11">
    <location>
        <begin position="57"/>
        <end position="69"/>
    </location>
</feature>
<evidence type="ECO:0000256" key="6">
    <source>
        <dbReference type="ARBA" id="ARBA00022490"/>
    </source>
</evidence>
<evidence type="ECO:0000256" key="4">
    <source>
        <dbReference type="ARBA" id="ARBA00016065"/>
    </source>
</evidence>
<evidence type="ECO:0000313" key="13">
    <source>
        <dbReference type="Proteomes" id="UP000398389"/>
    </source>
</evidence>
<dbReference type="EMBL" id="CABVLU010000003">
    <property type="protein sequence ID" value="VVT55036.1"/>
    <property type="molecule type" value="Genomic_DNA"/>
</dbReference>
<evidence type="ECO:0000256" key="10">
    <source>
        <dbReference type="ARBA" id="ARBA00023306"/>
    </source>
</evidence>
<dbReference type="PIRSF" id="PIRSF017126">
    <property type="entry name" value="Condensin_H"/>
    <property type="match status" value="1"/>
</dbReference>
<dbReference type="Proteomes" id="UP000398389">
    <property type="component" value="Unassembled WGS sequence"/>
</dbReference>
<keyword evidence="6" id="KW-0963">Cytoplasm</keyword>
<feature type="region of interest" description="Disordered" evidence="11">
    <location>
        <begin position="400"/>
        <end position="458"/>
    </location>
</feature>
<feature type="compositionally biased region" description="Low complexity" evidence="11">
    <location>
        <begin position="360"/>
        <end position="369"/>
    </location>
</feature>
<dbReference type="GO" id="GO:0000796">
    <property type="term" value="C:condensin complex"/>
    <property type="evidence" value="ECO:0007669"/>
    <property type="project" value="InterPro"/>
</dbReference>
<reference evidence="12 13" key="1">
    <citation type="submission" date="2019-09" db="EMBL/GenBank/DDBJ databases">
        <authorList>
            <person name="Brejova B."/>
        </authorList>
    </citation>
    <scope>NUCLEOTIDE SEQUENCE [LARGE SCALE GENOMIC DNA]</scope>
</reference>
<protein>
    <recommendedName>
        <fullName evidence="4">Condensin complex subunit 2</fullName>
    </recommendedName>
</protein>
<feature type="region of interest" description="Disordered" evidence="11">
    <location>
        <begin position="1"/>
        <end position="73"/>
    </location>
</feature>
<evidence type="ECO:0000256" key="5">
    <source>
        <dbReference type="ARBA" id="ARBA00022454"/>
    </source>
</evidence>
<evidence type="ECO:0000256" key="7">
    <source>
        <dbReference type="ARBA" id="ARBA00022618"/>
    </source>
</evidence>
<evidence type="ECO:0000256" key="8">
    <source>
        <dbReference type="ARBA" id="ARBA00022776"/>
    </source>
</evidence>
<keyword evidence="8" id="KW-0498">Mitosis</keyword>
<dbReference type="OrthoDB" id="362021at2759"/>
<feature type="compositionally biased region" description="Basic and acidic residues" evidence="11">
    <location>
        <begin position="16"/>
        <end position="25"/>
    </location>
</feature>
<keyword evidence="10" id="KW-0131">Cell cycle</keyword>
<feature type="compositionally biased region" description="Acidic residues" evidence="11">
    <location>
        <begin position="720"/>
        <end position="742"/>
    </location>
</feature>
<dbReference type="GO" id="GO:0005737">
    <property type="term" value="C:cytoplasm"/>
    <property type="evidence" value="ECO:0007669"/>
    <property type="project" value="UniProtKB-SubCell"/>
</dbReference>
<feature type="region of interest" description="Disordered" evidence="11">
    <location>
        <begin position="700"/>
        <end position="761"/>
    </location>
</feature>
<accession>A0A5E8BU91</accession>
<organism evidence="12 13">
    <name type="scientific">Magnusiomyces paraingens</name>
    <dbReference type="NCBI Taxonomy" id="2606893"/>
    <lineage>
        <taxon>Eukaryota</taxon>
        <taxon>Fungi</taxon>
        <taxon>Dikarya</taxon>
        <taxon>Ascomycota</taxon>
        <taxon>Saccharomycotina</taxon>
        <taxon>Dipodascomycetes</taxon>
        <taxon>Dipodascales</taxon>
        <taxon>Dipodascaceae</taxon>
        <taxon>Magnusiomyces</taxon>
    </lineage>
</organism>
<dbReference type="GO" id="GO:0003682">
    <property type="term" value="F:chromatin binding"/>
    <property type="evidence" value="ECO:0007669"/>
    <property type="project" value="TreeGrafter"/>
</dbReference>
<dbReference type="RefSeq" id="XP_031854995.1">
    <property type="nucleotide sequence ID" value="XM_031999104.1"/>
</dbReference>
<feature type="region of interest" description="Disordered" evidence="11">
    <location>
        <begin position="160"/>
        <end position="201"/>
    </location>
</feature>
<name>A0A5E8BU91_9ASCO</name>
<comment type="subcellular location">
    <subcellularLocation>
        <location evidence="1">Chromosome</location>
    </subcellularLocation>
    <subcellularLocation>
        <location evidence="2">Cytoplasm</location>
    </subcellularLocation>
</comment>
<dbReference type="AlphaFoldDB" id="A0A5E8BU91"/>
<feature type="compositionally biased region" description="Polar residues" evidence="11">
    <location>
        <begin position="400"/>
        <end position="419"/>
    </location>
</feature>
<dbReference type="GO" id="GO:0051301">
    <property type="term" value="P:cell division"/>
    <property type="evidence" value="ECO:0007669"/>
    <property type="project" value="UniProtKB-KW"/>
</dbReference>
<dbReference type="PANTHER" id="PTHR13108">
    <property type="entry name" value="CONDENSIN COMPLEX SUBUNIT 2"/>
    <property type="match status" value="1"/>
</dbReference>
<sequence length="904" mass="101168">MPPINNSKSNNRRRSMRDEIGKEYDGQFNDDENEKRSRRVNRPTNDPRRQSLGLGNRNVNATPMRNSATPGPVFSAADSPGFRTVPIMASFEDVMNLVKNNKITESNSWNYQLIDYFHDMSVLKEGDGINFQKASFTLDGCVKIYTSRVDSVSSETTKLLSGLSEQSGNGKKDGKNQEDENEGDIVESRQKSRKRNRGESTLAKDFSEIKAKKLELELAVDPLFRKVMADFNEGGAHSLLLNSLSIDGTGRVVFDGQSDANGDAEKESNTAMPPPDTQIPTAQETLKSQKNVIQIDLDLLRERFFPDIEELNEMSVCPSLPRLEEIVKDPSNSVSIIPDVETLQMEEADRIEQQRRMMQTSISTSISSTLPSENQQQYSHEDDDDDIVDGAAFIQQKLAATQPNNGSEHVGQENQNSGENELGGDYGGDYDNDYGGDYDGGYGSNDDDDDGDIGAFGLIDPEVDGEVTFGEPDVPTQKNINDDVDMEEPQQINEKANEVSGEKGQEAFTQIMAYFDENLKSNWAGPVHWKIQKVKNLICVDQNPQEPDAVAPKPIEEIQEEALDGIDPLQLGSEEPAPPVTTDGKKKVRRRKEIMTIDMLNDQDVMDDDIFISGESRIYIPRNQRNITTNLLPEDMHFQSDDLIHLFYKPKATLFRKNNSVTEVSVHIDSIGDKNVDAEGLPKPDDFIDENFFAGHMNENGQTDIHPSFGDDAFPAFDNDGGDDDDNDYGGDYGDDDMDENTFPDATQADPFGSNGDERLGSVGLDGTRIDLLGSVRARPEYVPYARSAKRVDLKRLKDNFWKLLDLDEASNNEEMEIETEEESLPPPEKSPSIHHEERMFSSMMKNLDTIYQGRQLQDISTSFCFISLLHLANEKGLVLESREDYTDIAIKRDLNVRKDQLSA</sequence>
<evidence type="ECO:0000256" key="2">
    <source>
        <dbReference type="ARBA" id="ARBA00004496"/>
    </source>
</evidence>
<keyword evidence="9" id="KW-0226">DNA condensation</keyword>
<comment type="similarity">
    <text evidence="3">Belongs to the CND2 (condensin subunit 2) family.</text>
</comment>
<dbReference type="GeneID" id="43583204"/>
<gene>
    <name evidence="12" type="ORF">SAPINGB_P004389</name>
</gene>
<feature type="compositionally biased region" description="Polar residues" evidence="11">
    <location>
        <begin position="160"/>
        <end position="169"/>
    </location>
</feature>
<evidence type="ECO:0000313" key="12">
    <source>
        <dbReference type="EMBL" id="VVT55036.1"/>
    </source>
</evidence>
<feature type="region of interest" description="Disordered" evidence="11">
    <location>
        <begin position="568"/>
        <end position="587"/>
    </location>
</feature>
<evidence type="ECO:0000256" key="11">
    <source>
        <dbReference type="SAM" id="MobiDB-lite"/>
    </source>
</evidence>